<dbReference type="SUPFAM" id="SSF56634">
    <property type="entry name" value="Heme-dependent catalase-like"/>
    <property type="match status" value="1"/>
</dbReference>
<dbReference type="RefSeq" id="WP_085176624.1">
    <property type="nucleotide sequence ID" value="NZ_LQPC01000043.1"/>
</dbReference>
<feature type="region of interest" description="Disordered" evidence="1">
    <location>
        <begin position="360"/>
        <end position="395"/>
    </location>
</feature>
<dbReference type="Gene3D" id="2.40.180.10">
    <property type="entry name" value="Catalase core domain"/>
    <property type="match status" value="1"/>
</dbReference>
<dbReference type="InterPro" id="IPR020835">
    <property type="entry name" value="Catalase_sf"/>
</dbReference>
<dbReference type="GO" id="GO:0020037">
    <property type="term" value="F:heme binding"/>
    <property type="evidence" value="ECO:0007669"/>
    <property type="project" value="InterPro"/>
</dbReference>
<evidence type="ECO:0000313" key="3">
    <source>
        <dbReference type="Proteomes" id="UP000193622"/>
    </source>
</evidence>
<evidence type="ECO:0000313" key="2">
    <source>
        <dbReference type="EMBL" id="ORV85084.1"/>
    </source>
</evidence>
<protein>
    <submittedName>
        <fullName evidence="2">Catalase</fullName>
    </submittedName>
</protein>
<dbReference type="EMBL" id="LQPC01000043">
    <property type="protein sequence ID" value="ORV85084.1"/>
    <property type="molecule type" value="Genomic_DNA"/>
</dbReference>
<dbReference type="PANTHER" id="PTHR36195:SF4">
    <property type="entry name" value="DOMAIN PROTEIN, PUTATIVE (AFU_ORTHOLOGUE AFUA_5G01990)-RELATED"/>
    <property type="match status" value="1"/>
</dbReference>
<dbReference type="PANTHER" id="PTHR36195">
    <property type="entry name" value="DOMAIN PROTEIN, PUTATIVE (AFU_ORTHOLOGUE AFUA_5G01990)-RELATED-RELATED"/>
    <property type="match status" value="1"/>
</dbReference>
<name>A0A1X1WEU1_MYCIR</name>
<proteinExistence type="predicted"/>
<sequence length="395" mass="44176">MGATQDRATKFAEFREEHSAWKPAEEALIDQMIKDLRCNNEFQYRKSLKRGKPHAIRDAHAKSCAILYGELTVNTDLPEEYRQGLFSTPGKTYPVIARISATSGAIRSDRVRGVRGLGLKILGVESQERAHADFMKDKNQDFVFVTEPEFLFKDAADYAKGGMRTAKILARMPDAAMIVANTVLRGARMVTDALGKRLHPKLRVFAEPNYHPLGQTFYSAAPVRYGKYIAKISVSPLSAEVVKLRKETLRPGGDHAASDAVTQHFGSHGAEYAISAQLCTDTTEMPLDDATEPWSEKRSPYYPVGVIRYPKQTAYSEDLKAFGDDKLTFNSWRGIIEHTPLGSINRLKLRVYAESSKFRHQRNQVPDYEPADLSDFPGRATWDRSTSSAPGIAEN</sequence>
<gene>
    <name evidence="2" type="ORF">AWC12_20830</name>
</gene>
<comment type="caution">
    <text evidence="2">The sequence shown here is derived from an EMBL/GenBank/DDBJ whole genome shotgun (WGS) entry which is preliminary data.</text>
</comment>
<accession>A0A1X1WEU1</accession>
<dbReference type="CDD" id="cd08152">
    <property type="entry name" value="y4iL_like"/>
    <property type="match status" value="1"/>
</dbReference>
<reference evidence="2 3" key="1">
    <citation type="submission" date="2016-01" db="EMBL/GenBank/DDBJ databases">
        <title>The new phylogeny of the genus Mycobacterium.</title>
        <authorList>
            <person name="Tarcisio F."/>
            <person name="Conor M."/>
            <person name="Antonella G."/>
            <person name="Elisabetta G."/>
            <person name="Giulia F.S."/>
            <person name="Sara T."/>
            <person name="Anna F."/>
            <person name="Clotilde B."/>
            <person name="Roberto B."/>
            <person name="Veronica D.S."/>
            <person name="Fabio R."/>
            <person name="Monica P."/>
            <person name="Olivier J."/>
            <person name="Enrico T."/>
            <person name="Nicola S."/>
        </authorList>
    </citation>
    <scope>NUCLEOTIDE SEQUENCE [LARGE SCALE GENOMIC DNA]</scope>
    <source>
        <strain evidence="2 3">DSM 45541</strain>
    </source>
</reference>
<organism evidence="2 3">
    <name type="scientific">Mycolicibacterium iranicum</name>
    <name type="common">Mycobacterium iranicum</name>
    <dbReference type="NCBI Taxonomy" id="912594"/>
    <lineage>
        <taxon>Bacteria</taxon>
        <taxon>Bacillati</taxon>
        <taxon>Actinomycetota</taxon>
        <taxon>Actinomycetes</taxon>
        <taxon>Mycobacteriales</taxon>
        <taxon>Mycobacteriaceae</taxon>
        <taxon>Mycolicibacterium</taxon>
    </lineage>
</organism>
<dbReference type="AlphaFoldDB" id="A0A1X1WEU1"/>
<dbReference type="Proteomes" id="UP000193622">
    <property type="component" value="Unassembled WGS sequence"/>
</dbReference>
<evidence type="ECO:0000256" key="1">
    <source>
        <dbReference type="SAM" id="MobiDB-lite"/>
    </source>
</evidence>